<evidence type="ECO:0000256" key="1">
    <source>
        <dbReference type="SAM" id="Phobius"/>
    </source>
</evidence>
<dbReference type="Proteomes" id="UP000290649">
    <property type="component" value="Unassembled WGS sequence"/>
</dbReference>
<dbReference type="InterPro" id="IPR053150">
    <property type="entry name" value="Teicoplanin_resist-assoc"/>
</dbReference>
<dbReference type="InterPro" id="IPR006976">
    <property type="entry name" value="VanZ-like"/>
</dbReference>
<proteinExistence type="predicted"/>
<feature type="transmembrane region" description="Helical" evidence="1">
    <location>
        <begin position="102"/>
        <end position="131"/>
    </location>
</feature>
<dbReference type="PANTHER" id="PTHR36834">
    <property type="entry name" value="MEMBRANE PROTEIN-RELATED"/>
    <property type="match status" value="1"/>
</dbReference>
<sequence>MSRPLTIVLLLSQLVFFLLMPIWFELTSYLHPIVIVVVWFCFTSFIFFAVCWLTDEKILISPVILHAVIYLYLGSLLVLLFFRPANQTYGTISLLPFETILYYLFGEVSFLVSFYNLAANIGLFIPFGVYYRYITMKASFPILLGFAIVAICLIEGLQFITKRGSLDIDDLILNVGGICLGYWLQPIVKKIVLVSKKE</sequence>
<feature type="transmembrane region" description="Helical" evidence="1">
    <location>
        <begin position="171"/>
        <end position="188"/>
    </location>
</feature>
<keyword evidence="1" id="KW-0472">Membrane</keyword>
<dbReference type="OrthoDB" id="4822551at2"/>
<dbReference type="Pfam" id="PF04892">
    <property type="entry name" value="VanZ"/>
    <property type="match status" value="1"/>
</dbReference>
<keyword evidence="4" id="KW-1185">Reference proteome</keyword>
<keyword evidence="1" id="KW-0812">Transmembrane</keyword>
<organism evidence="3 4">
    <name type="scientific">Anaerobacillus alkaliphilus</name>
    <dbReference type="NCBI Taxonomy" id="1548597"/>
    <lineage>
        <taxon>Bacteria</taxon>
        <taxon>Bacillati</taxon>
        <taxon>Bacillota</taxon>
        <taxon>Bacilli</taxon>
        <taxon>Bacillales</taxon>
        <taxon>Bacillaceae</taxon>
        <taxon>Anaerobacillus</taxon>
    </lineage>
</organism>
<dbReference type="AlphaFoldDB" id="A0A4Q0VNV5"/>
<dbReference type="PANTHER" id="PTHR36834:SF2">
    <property type="entry name" value="MEMBRANE PROTEIN"/>
    <property type="match status" value="1"/>
</dbReference>
<reference evidence="3 4" key="1">
    <citation type="journal article" date="2019" name="Int. J. Syst. Evol. Microbiol.">
        <title>Anaerobacillus alkaliphilus sp. nov., a novel alkaliphilic and moderately halophilic bacterium.</title>
        <authorList>
            <person name="Borsodi A.K."/>
            <person name="Aszalos J.M."/>
            <person name="Bihari P."/>
            <person name="Nagy I."/>
            <person name="Schumann P."/>
            <person name="Sproer C."/>
            <person name="Kovacs A.L."/>
            <person name="Boka K."/>
            <person name="Dobosy P."/>
            <person name="Ovari M."/>
            <person name="Szili-Kovacs T."/>
            <person name="Toth E."/>
        </authorList>
    </citation>
    <scope>NUCLEOTIDE SEQUENCE [LARGE SCALE GENOMIC DNA]</scope>
    <source>
        <strain evidence="3 4">B16-10</strain>
    </source>
</reference>
<evidence type="ECO:0000313" key="3">
    <source>
        <dbReference type="EMBL" id="RXI96532.1"/>
    </source>
</evidence>
<evidence type="ECO:0000259" key="2">
    <source>
        <dbReference type="Pfam" id="PF04892"/>
    </source>
</evidence>
<feature type="domain" description="VanZ-like" evidence="2">
    <location>
        <begin position="71"/>
        <end position="188"/>
    </location>
</feature>
<feature type="transmembrane region" description="Helical" evidence="1">
    <location>
        <begin position="30"/>
        <end position="51"/>
    </location>
</feature>
<feature type="transmembrane region" description="Helical" evidence="1">
    <location>
        <begin position="63"/>
        <end position="82"/>
    </location>
</feature>
<evidence type="ECO:0000313" key="4">
    <source>
        <dbReference type="Proteomes" id="UP000290649"/>
    </source>
</evidence>
<accession>A0A4Q0VNV5</accession>
<name>A0A4Q0VNV5_9BACI</name>
<keyword evidence="1" id="KW-1133">Transmembrane helix</keyword>
<dbReference type="EMBL" id="QOUX01000047">
    <property type="protein sequence ID" value="RXI96532.1"/>
    <property type="molecule type" value="Genomic_DNA"/>
</dbReference>
<dbReference type="RefSeq" id="WP_129080508.1">
    <property type="nucleotide sequence ID" value="NZ_QOUX01000047.1"/>
</dbReference>
<gene>
    <name evidence="3" type="ORF">DS745_22760</name>
</gene>
<comment type="caution">
    <text evidence="3">The sequence shown here is derived from an EMBL/GenBank/DDBJ whole genome shotgun (WGS) entry which is preliminary data.</text>
</comment>
<feature type="transmembrane region" description="Helical" evidence="1">
    <location>
        <begin position="7"/>
        <end position="24"/>
    </location>
</feature>
<feature type="transmembrane region" description="Helical" evidence="1">
    <location>
        <begin position="138"/>
        <end position="159"/>
    </location>
</feature>
<protein>
    <submittedName>
        <fullName evidence="3">VanZ family protein</fullName>
    </submittedName>
</protein>